<dbReference type="EMBL" id="BMXR01000016">
    <property type="protein sequence ID" value="GGX72864.1"/>
    <property type="molecule type" value="Genomic_DNA"/>
</dbReference>
<feature type="binding site" evidence="10">
    <location>
        <begin position="108"/>
        <end position="118"/>
    </location>
    <ligand>
        <name>ATP</name>
        <dbReference type="ChEBI" id="CHEBI:30616"/>
    </ligand>
</feature>
<sequence length="298" mass="32051">MIRIARPFISEAALTATLTLPAPAKLNLMLHIVGRRDDGYHRLQTLFQLLDFGDELTLTPRHDTEVRVSPSIPDVANEDNLITRAARALQDATGHTGGADIQLTKRLPMGGGIGGGSSDCATALVGLNHLWQLGLDEDALAEIGLTLGADVPVFVRGRSAWAEGIGEELTPVELPEHWFVVIHPGVHVSTPALFRHPQLTRNTPVSTIRTALTGAGHNDFEPVARTLYPNIDHAIEQLSQYGSVRLSGSGACVFVQTQSDMAAQTILRTITERNPGYSGFIGRGVNQSPLQRALADQA</sequence>
<dbReference type="InterPro" id="IPR036554">
    <property type="entry name" value="GHMP_kinase_C_sf"/>
</dbReference>
<feature type="active site" evidence="10">
    <location>
        <position position="25"/>
    </location>
</feature>
<reference evidence="13" key="1">
    <citation type="journal article" date="2014" name="Int. J. Syst. Evol. Microbiol.">
        <title>Complete genome sequence of Corynebacterium casei LMG S-19264T (=DSM 44701T), isolated from a smear-ripened cheese.</title>
        <authorList>
            <consortium name="US DOE Joint Genome Institute (JGI-PGF)"/>
            <person name="Walter F."/>
            <person name="Albersmeier A."/>
            <person name="Kalinowski J."/>
            <person name="Ruckert C."/>
        </authorList>
    </citation>
    <scope>NUCLEOTIDE SEQUENCE</scope>
    <source>
        <strain evidence="13">KCTC 22169</strain>
    </source>
</reference>
<reference evidence="13" key="2">
    <citation type="submission" date="2020-09" db="EMBL/GenBank/DDBJ databases">
        <authorList>
            <person name="Sun Q."/>
            <person name="Kim S."/>
        </authorList>
    </citation>
    <scope>NUCLEOTIDE SEQUENCE</scope>
    <source>
        <strain evidence="13">KCTC 22169</strain>
    </source>
</reference>
<evidence type="ECO:0000256" key="6">
    <source>
        <dbReference type="ARBA" id="ARBA00022777"/>
    </source>
</evidence>
<dbReference type="PANTHER" id="PTHR43527:SF2">
    <property type="entry name" value="4-DIPHOSPHOCYTIDYL-2-C-METHYL-D-ERYTHRITOL KINASE, CHLOROPLASTIC"/>
    <property type="match status" value="1"/>
</dbReference>
<gene>
    <name evidence="10 13" type="primary">ispE</name>
    <name evidence="13" type="ORF">GCM10007392_45260</name>
</gene>
<keyword evidence="6 10" id="KW-0418">Kinase</keyword>
<comment type="catalytic activity">
    <reaction evidence="10">
        <text>4-CDP-2-C-methyl-D-erythritol + ATP = 4-CDP-2-C-methyl-D-erythritol 2-phosphate + ADP + H(+)</text>
        <dbReference type="Rhea" id="RHEA:18437"/>
        <dbReference type="ChEBI" id="CHEBI:15378"/>
        <dbReference type="ChEBI" id="CHEBI:30616"/>
        <dbReference type="ChEBI" id="CHEBI:57823"/>
        <dbReference type="ChEBI" id="CHEBI:57919"/>
        <dbReference type="ChEBI" id="CHEBI:456216"/>
        <dbReference type="EC" id="2.7.1.148"/>
    </reaction>
</comment>
<keyword evidence="7 10" id="KW-0067">ATP-binding</keyword>
<dbReference type="InterPro" id="IPR020568">
    <property type="entry name" value="Ribosomal_Su5_D2-typ_SF"/>
</dbReference>
<feature type="domain" description="GHMP kinase N-terminal" evidence="11">
    <location>
        <begin position="80"/>
        <end position="157"/>
    </location>
</feature>
<dbReference type="InterPro" id="IPR004424">
    <property type="entry name" value="IspE"/>
</dbReference>
<evidence type="ECO:0000313" key="14">
    <source>
        <dbReference type="Proteomes" id="UP000626148"/>
    </source>
</evidence>
<name>A0A918KR53_9GAMM</name>
<dbReference type="Gene3D" id="3.30.230.10">
    <property type="match status" value="1"/>
</dbReference>
<dbReference type="SUPFAM" id="SSF55060">
    <property type="entry name" value="GHMP Kinase, C-terminal domain"/>
    <property type="match status" value="1"/>
</dbReference>
<feature type="active site" evidence="10">
    <location>
        <position position="150"/>
    </location>
</feature>
<evidence type="ECO:0000256" key="4">
    <source>
        <dbReference type="ARBA" id="ARBA00022679"/>
    </source>
</evidence>
<evidence type="ECO:0000256" key="9">
    <source>
        <dbReference type="ARBA" id="ARBA00032554"/>
    </source>
</evidence>
<organism evidence="13 14">
    <name type="scientific">Saccharospirillum salsuginis</name>
    <dbReference type="NCBI Taxonomy" id="418750"/>
    <lineage>
        <taxon>Bacteria</taxon>
        <taxon>Pseudomonadati</taxon>
        <taxon>Pseudomonadota</taxon>
        <taxon>Gammaproteobacteria</taxon>
        <taxon>Oceanospirillales</taxon>
        <taxon>Saccharospirillaceae</taxon>
        <taxon>Saccharospirillum</taxon>
    </lineage>
</organism>
<keyword evidence="8 10" id="KW-0414">Isoprene biosynthesis</keyword>
<evidence type="ECO:0000259" key="12">
    <source>
        <dbReference type="Pfam" id="PF08544"/>
    </source>
</evidence>
<accession>A0A918KR53</accession>
<evidence type="ECO:0000256" key="5">
    <source>
        <dbReference type="ARBA" id="ARBA00022741"/>
    </source>
</evidence>
<evidence type="ECO:0000313" key="13">
    <source>
        <dbReference type="EMBL" id="GGX72864.1"/>
    </source>
</evidence>
<dbReference type="NCBIfam" id="NF011202">
    <property type="entry name" value="PRK14608.1"/>
    <property type="match status" value="1"/>
</dbReference>
<dbReference type="GO" id="GO:0050515">
    <property type="term" value="F:4-(cytidine 5'-diphospho)-2-C-methyl-D-erythritol kinase activity"/>
    <property type="evidence" value="ECO:0007669"/>
    <property type="project" value="UniProtKB-UniRule"/>
</dbReference>
<evidence type="ECO:0000256" key="3">
    <source>
        <dbReference type="ARBA" id="ARBA00017473"/>
    </source>
</evidence>
<evidence type="ECO:0000256" key="7">
    <source>
        <dbReference type="ARBA" id="ARBA00022840"/>
    </source>
</evidence>
<dbReference type="PANTHER" id="PTHR43527">
    <property type="entry name" value="4-DIPHOSPHOCYTIDYL-2-C-METHYL-D-ERYTHRITOL KINASE, CHLOROPLASTIC"/>
    <property type="match status" value="1"/>
</dbReference>
<protein>
    <recommendedName>
        <fullName evidence="3 10">4-diphosphocytidyl-2-C-methyl-D-erythritol kinase</fullName>
        <shortName evidence="10">CMK</shortName>
        <ecNumber evidence="2 10">2.7.1.148</ecNumber>
    </recommendedName>
    <alternativeName>
        <fullName evidence="9 10">4-(cytidine-5'-diphospho)-2-C-methyl-D-erythritol kinase</fullName>
    </alternativeName>
</protein>
<comment type="function">
    <text evidence="10">Catalyzes the phosphorylation of the position 2 hydroxy group of 4-diphosphocytidyl-2C-methyl-D-erythritol.</text>
</comment>
<dbReference type="GO" id="GO:0016114">
    <property type="term" value="P:terpenoid biosynthetic process"/>
    <property type="evidence" value="ECO:0007669"/>
    <property type="project" value="UniProtKB-UniRule"/>
</dbReference>
<evidence type="ECO:0000256" key="1">
    <source>
        <dbReference type="ARBA" id="ARBA00009684"/>
    </source>
</evidence>
<proteinExistence type="inferred from homology"/>
<dbReference type="AlphaFoldDB" id="A0A918KR53"/>
<dbReference type="SUPFAM" id="SSF54211">
    <property type="entry name" value="Ribosomal protein S5 domain 2-like"/>
    <property type="match status" value="1"/>
</dbReference>
<dbReference type="GO" id="GO:0005524">
    <property type="term" value="F:ATP binding"/>
    <property type="evidence" value="ECO:0007669"/>
    <property type="project" value="UniProtKB-UniRule"/>
</dbReference>
<dbReference type="PIRSF" id="PIRSF010376">
    <property type="entry name" value="IspE"/>
    <property type="match status" value="1"/>
</dbReference>
<comment type="similarity">
    <text evidence="1 10">Belongs to the GHMP kinase family. IspE subfamily.</text>
</comment>
<dbReference type="InterPro" id="IPR014721">
    <property type="entry name" value="Ribsml_uS5_D2-typ_fold_subgr"/>
</dbReference>
<dbReference type="Gene3D" id="3.30.70.890">
    <property type="entry name" value="GHMP kinase, C-terminal domain"/>
    <property type="match status" value="1"/>
</dbReference>
<dbReference type="InterPro" id="IPR013750">
    <property type="entry name" value="GHMP_kinase_C_dom"/>
</dbReference>
<evidence type="ECO:0000259" key="11">
    <source>
        <dbReference type="Pfam" id="PF00288"/>
    </source>
</evidence>
<keyword evidence="14" id="KW-1185">Reference proteome</keyword>
<dbReference type="NCBIfam" id="TIGR00154">
    <property type="entry name" value="ispE"/>
    <property type="match status" value="1"/>
</dbReference>
<keyword evidence="5 10" id="KW-0547">Nucleotide-binding</keyword>
<dbReference type="EC" id="2.7.1.148" evidence="2 10"/>
<comment type="caution">
    <text evidence="13">The sequence shown here is derived from an EMBL/GenBank/DDBJ whole genome shotgun (WGS) entry which is preliminary data.</text>
</comment>
<feature type="domain" description="GHMP kinase C-terminal" evidence="12">
    <location>
        <begin position="207"/>
        <end position="273"/>
    </location>
</feature>
<evidence type="ECO:0000256" key="2">
    <source>
        <dbReference type="ARBA" id="ARBA00012052"/>
    </source>
</evidence>
<evidence type="ECO:0000256" key="8">
    <source>
        <dbReference type="ARBA" id="ARBA00023229"/>
    </source>
</evidence>
<dbReference type="GO" id="GO:0019288">
    <property type="term" value="P:isopentenyl diphosphate biosynthetic process, methylerythritol 4-phosphate pathway"/>
    <property type="evidence" value="ECO:0007669"/>
    <property type="project" value="UniProtKB-UniRule"/>
</dbReference>
<evidence type="ECO:0000256" key="10">
    <source>
        <dbReference type="HAMAP-Rule" id="MF_00061"/>
    </source>
</evidence>
<dbReference type="Pfam" id="PF08544">
    <property type="entry name" value="GHMP_kinases_C"/>
    <property type="match status" value="1"/>
</dbReference>
<comment type="pathway">
    <text evidence="10">Isoprenoid biosynthesis; isopentenyl diphosphate biosynthesis via DXP pathway; isopentenyl diphosphate from 1-deoxy-D-xylulose 5-phosphate: step 3/6.</text>
</comment>
<dbReference type="InterPro" id="IPR006204">
    <property type="entry name" value="GHMP_kinase_N_dom"/>
</dbReference>
<dbReference type="HAMAP" id="MF_00061">
    <property type="entry name" value="IspE"/>
    <property type="match status" value="1"/>
</dbReference>
<keyword evidence="4 10" id="KW-0808">Transferase</keyword>
<dbReference type="Pfam" id="PF00288">
    <property type="entry name" value="GHMP_kinases_N"/>
    <property type="match status" value="1"/>
</dbReference>
<dbReference type="Proteomes" id="UP000626148">
    <property type="component" value="Unassembled WGS sequence"/>
</dbReference>